<reference evidence="9 10" key="1">
    <citation type="submission" date="2014-06" db="EMBL/GenBank/DDBJ databases">
        <title>Functional and comparative genomic analyses of the Drosophila gut microbiota identify candidate symbiosis factors.</title>
        <authorList>
            <person name="Newell P.D."/>
            <person name="Chaston J.M."/>
            <person name="Douglas A.E."/>
        </authorList>
    </citation>
    <scope>NUCLEOTIDE SEQUENCE [LARGE SCALE GENOMIC DNA]</scope>
    <source>
        <strain evidence="9 10">DmCS_002</strain>
    </source>
</reference>
<dbReference type="AlphaFoldDB" id="A0A0C1PKT3"/>
<dbReference type="GO" id="GO:0051301">
    <property type="term" value="P:cell division"/>
    <property type="evidence" value="ECO:0007669"/>
    <property type="project" value="UniProtKB-KW"/>
</dbReference>
<gene>
    <name evidence="9" type="ORF">LfDm3_1142</name>
</gene>
<dbReference type="GO" id="GO:0005737">
    <property type="term" value="C:cytoplasm"/>
    <property type="evidence" value="ECO:0007669"/>
    <property type="project" value="UniProtKB-SubCell"/>
</dbReference>
<keyword evidence="6" id="KW-0131">Cell cycle</keyword>
<evidence type="ECO:0000256" key="6">
    <source>
        <dbReference type="ARBA" id="ARBA00023306"/>
    </source>
</evidence>
<feature type="region of interest" description="Disordered" evidence="8">
    <location>
        <begin position="189"/>
        <end position="229"/>
    </location>
</feature>
<dbReference type="InterPro" id="IPR019933">
    <property type="entry name" value="DivIVA_domain"/>
</dbReference>
<dbReference type="OrthoDB" id="9815492at2"/>
<dbReference type="PATRIC" id="fig|1614.7.peg.1086"/>
<keyword evidence="4 9" id="KW-0132">Cell division</keyword>
<feature type="coiled-coil region" evidence="7">
    <location>
        <begin position="22"/>
        <end position="102"/>
    </location>
</feature>
<comment type="caution">
    <text evidence="9">The sequence shown here is derived from an EMBL/GenBank/DDBJ whole genome shotgun (WGS) entry which is preliminary data.</text>
</comment>
<dbReference type="RefSeq" id="WP_039144899.1">
    <property type="nucleotide sequence ID" value="NZ_JOJZ01000021.1"/>
</dbReference>
<comment type="subcellular location">
    <subcellularLocation>
        <location evidence="1">Cytoplasm</location>
    </subcellularLocation>
</comment>
<dbReference type="NCBIfam" id="TIGR03544">
    <property type="entry name" value="DivI1A_domain"/>
    <property type="match status" value="1"/>
</dbReference>
<dbReference type="InterPro" id="IPR007793">
    <property type="entry name" value="DivIVA_fam"/>
</dbReference>
<keyword evidence="10" id="KW-1185">Reference proteome</keyword>
<organism evidence="9 10">
    <name type="scientific">Fructilactobacillus fructivorans</name>
    <dbReference type="NCBI Taxonomy" id="1614"/>
    <lineage>
        <taxon>Bacteria</taxon>
        <taxon>Bacillati</taxon>
        <taxon>Bacillota</taxon>
        <taxon>Bacilli</taxon>
        <taxon>Lactobacillales</taxon>
        <taxon>Lactobacillaceae</taxon>
        <taxon>Fructilactobacillus</taxon>
    </lineage>
</organism>
<accession>A0A0C1PKT3</accession>
<dbReference type="Proteomes" id="UP000031397">
    <property type="component" value="Unassembled WGS sequence"/>
</dbReference>
<dbReference type="PANTHER" id="PTHR35794:SF2">
    <property type="entry name" value="CELL DIVISION PROTEIN DIVIVA"/>
    <property type="match status" value="1"/>
</dbReference>
<sequence length="229" mass="26020">MTLTAQDIHDKKFSLKMRGYSIDEVNDFLDQLTKDYQILQDENEELKKSLKKTKKDLTYYDDLKNSLNQSILVAQEAADKVKKDAESEADEIKQNAQKQADSILADTTDKSNQIMGATTKQAQSLSIATDDFRNSIKTFRQKMIGMLQSQLDFAKNEDWNKLLDSSNFDNYDEIQQAVKNLDKQALVSVNSSSNDDSAKDQDDQLIVESVSGPYTDPTVEIYPNDKLHK</sequence>
<proteinExistence type="inferred from homology"/>
<dbReference type="Gene3D" id="6.10.250.660">
    <property type="match status" value="1"/>
</dbReference>
<evidence type="ECO:0000256" key="7">
    <source>
        <dbReference type="SAM" id="Coils"/>
    </source>
</evidence>
<evidence type="ECO:0000256" key="3">
    <source>
        <dbReference type="ARBA" id="ARBA00022490"/>
    </source>
</evidence>
<protein>
    <submittedName>
        <fullName evidence="9">Cell division initiation protein DivIVA</fullName>
    </submittedName>
</protein>
<evidence type="ECO:0000256" key="8">
    <source>
        <dbReference type="SAM" id="MobiDB-lite"/>
    </source>
</evidence>
<dbReference type="Pfam" id="PF05103">
    <property type="entry name" value="DivIVA"/>
    <property type="match status" value="1"/>
</dbReference>
<dbReference type="EMBL" id="JOJZ01000021">
    <property type="protein sequence ID" value="KID41297.1"/>
    <property type="molecule type" value="Genomic_DNA"/>
</dbReference>
<evidence type="ECO:0000256" key="1">
    <source>
        <dbReference type="ARBA" id="ARBA00004496"/>
    </source>
</evidence>
<evidence type="ECO:0000256" key="2">
    <source>
        <dbReference type="ARBA" id="ARBA00009008"/>
    </source>
</evidence>
<evidence type="ECO:0000256" key="4">
    <source>
        <dbReference type="ARBA" id="ARBA00022618"/>
    </source>
</evidence>
<keyword evidence="5 7" id="KW-0175">Coiled coil</keyword>
<dbReference type="GeneID" id="74913804"/>
<evidence type="ECO:0000313" key="10">
    <source>
        <dbReference type="Proteomes" id="UP000031397"/>
    </source>
</evidence>
<keyword evidence="3" id="KW-0963">Cytoplasm</keyword>
<comment type="similarity">
    <text evidence="2">Belongs to the DivIVA family.</text>
</comment>
<name>A0A0C1PKT3_9LACO</name>
<dbReference type="PANTHER" id="PTHR35794">
    <property type="entry name" value="CELL DIVISION PROTEIN DIVIVA"/>
    <property type="match status" value="1"/>
</dbReference>
<evidence type="ECO:0000256" key="5">
    <source>
        <dbReference type="ARBA" id="ARBA00023054"/>
    </source>
</evidence>
<evidence type="ECO:0000313" key="9">
    <source>
        <dbReference type="EMBL" id="KID41297.1"/>
    </source>
</evidence>